<dbReference type="Proteomes" id="UP000010074">
    <property type="component" value="Chromosome"/>
</dbReference>
<dbReference type="HOGENOM" id="CLU_3395273_0_0_7"/>
<gene>
    <name evidence="2" type="ORF">Bdt_3008</name>
</gene>
<organism evidence="2 3">
    <name type="scientific">Bdellovibrio bacteriovorus str. Tiberius</name>
    <dbReference type="NCBI Taxonomy" id="1069642"/>
    <lineage>
        <taxon>Bacteria</taxon>
        <taxon>Pseudomonadati</taxon>
        <taxon>Bdellovibrionota</taxon>
        <taxon>Bdellovibrionia</taxon>
        <taxon>Bdellovibrionales</taxon>
        <taxon>Pseudobdellovibrionaceae</taxon>
        <taxon>Bdellovibrio</taxon>
    </lineage>
</organism>
<accession>K7YYA5</accession>
<name>K7YYA5_BDEBC</name>
<proteinExistence type="predicted"/>
<sequence>MFMKYAQIQGKHTYDKGDETCVKPPEVSKRE</sequence>
<evidence type="ECO:0000256" key="1">
    <source>
        <dbReference type="SAM" id="MobiDB-lite"/>
    </source>
</evidence>
<dbReference type="AlphaFoldDB" id="K7YYA5"/>
<dbReference type="STRING" id="1069642.Bdt_3008"/>
<protein>
    <submittedName>
        <fullName evidence="2">Uncharacterized protein</fullName>
    </submittedName>
</protein>
<evidence type="ECO:0000313" key="2">
    <source>
        <dbReference type="EMBL" id="AFY02683.1"/>
    </source>
</evidence>
<feature type="region of interest" description="Disordered" evidence="1">
    <location>
        <begin position="1"/>
        <end position="31"/>
    </location>
</feature>
<evidence type="ECO:0000313" key="3">
    <source>
        <dbReference type="Proteomes" id="UP000010074"/>
    </source>
</evidence>
<reference evidence="2 3" key="1">
    <citation type="journal article" date="2012" name="BMC Genomics">
        <title>Genome analysis of a simultaneously predatory and prey-independent, novel Bdellovibrio bacteriovorus from the River Tiber, supports in silico predictions of both ancient and recent lateral gene transfer from diverse bacteria.</title>
        <authorList>
            <person name="Hobley L."/>
            <person name="Lerner T.R."/>
            <person name="Williams L.E."/>
            <person name="Lambert C."/>
            <person name="Till R."/>
            <person name="Milner D.S."/>
            <person name="Basford S.M."/>
            <person name="Capeness M.J."/>
            <person name="Fenton A.K."/>
            <person name="Atterbury R.J."/>
            <person name="Harris M.A."/>
            <person name="Sockett R.E."/>
        </authorList>
    </citation>
    <scope>NUCLEOTIDE SEQUENCE [LARGE SCALE GENOMIC DNA]</scope>
    <source>
        <strain evidence="2 3">Tiberius</strain>
    </source>
</reference>
<dbReference type="EMBL" id="CP002930">
    <property type="protein sequence ID" value="AFY02683.1"/>
    <property type="molecule type" value="Genomic_DNA"/>
</dbReference>
<dbReference type="KEGG" id="bbat:Bdt_3008"/>
<feature type="compositionally biased region" description="Basic and acidic residues" evidence="1">
    <location>
        <begin position="12"/>
        <end position="31"/>
    </location>
</feature>